<organism evidence="5 6">
    <name type="scientific">Actinomadura barringtoniae</name>
    <dbReference type="NCBI Taxonomy" id="1427535"/>
    <lineage>
        <taxon>Bacteria</taxon>
        <taxon>Bacillati</taxon>
        <taxon>Actinomycetota</taxon>
        <taxon>Actinomycetes</taxon>
        <taxon>Streptosporangiales</taxon>
        <taxon>Thermomonosporaceae</taxon>
        <taxon>Actinomadura</taxon>
    </lineage>
</organism>
<evidence type="ECO:0000256" key="2">
    <source>
        <dbReference type="ARBA" id="ARBA00022729"/>
    </source>
</evidence>
<feature type="domain" description="Leucine-binding protein" evidence="4">
    <location>
        <begin position="40"/>
        <end position="383"/>
    </location>
</feature>
<comment type="caution">
    <text evidence="5">The sequence shown here is derived from an EMBL/GenBank/DDBJ whole genome shotgun (WGS) entry which is preliminary data.</text>
</comment>
<feature type="chain" id="PRO_5038118051" evidence="3">
    <location>
        <begin position="21"/>
        <end position="416"/>
    </location>
</feature>
<dbReference type="RefSeq" id="WP_208259814.1">
    <property type="nucleotide sequence ID" value="NZ_JAGEOJ010000014.1"/>
</dbReference>
<dbReference type="AlphaFoldDB" id="A0A939PG65"/>
<accession>A0A939PG65</accession>
<dbReference type="CDD" id="cd06327">
    <property type="entry name" value="PBP1_SBP-like"/>
    <property type="match status" value="1"/>
</dbReference>
<dbReference type="Proteomes" id="UP000669179">
    <property type="component" value="Unassembled WGS sequence"/>
</dbReference>
<dbReference type="Gene3D" id="3.40.50.2300">
    <property type="match status" value="2"/>
</dbReference>
<evidence type="ECO:0000259" key="4">
    <source>
        <dbReference type="Pfam" id="PF13458"/>
    </source>
</evidence>
<gene>
    <name evidence="5" type="ORF">J4573_32895</name>
</gene>
<protein>
    <submittedName>
        <fullName evidence="5">ABC transporter substrate-binding protein</fullName>
    </submittedName>
</protein>
<keyword evidence="6" id="KW-1185">Reference proteome</keyword>
<name>A0A939PG65_9ACTN</name>
<proteinExistence type="inferred from homology"/>
<dbReference type="EMBL" id="JAGEOJ010000014">
    <property type="protein sequence ID" value="MBO2451925.1"/>
    <property type="molecule type" value="Genomic_DNA"/>
</dbReference>
<evidence type="ECO:0000313" key="6">
    <source>
        <dbReference type="Proteomes" id="UP000669179"/>
    </source>
</evidence>
<dbReference type="InterPro" id="IPR051010">
    <property type="entry name" value="BCAA_transport"/>
</dbReference>
<feature type="signal peptide" evidence="3">
    <location>
        <begin position="1"/>
        <end position="20"/>
    </location>
</feature>
<dbReference type="SUPFAM" id="SSF53822">
    <property type="entry name" value="Periplasmic binding protein-like I"/>
    <property type="match status" value="1"/>
</dbReference>
<comment type="similarity">
    <text evidence="1">Belongs to the leucine-binding protein family.</text>
</comment>
<evidence type="ECO:0000256" key="3">
    <source>
        <dbReference type="SAM" id="SignalP"/>
    </source>
</evidence>
<reference evidence="5" key="1">
    <citation type="submission" date="2021-03" db="EMBL/GenBank/DDBJ databases">
        <authorList>
            <person name="Kanchanasin P."/>
            <person name="Saeng-In P."/>
            <person name="Phongsopitanun W."/>
            <person name="Yuki M."/>
            <person name="Kudo T."/>
            <person name="Ohkuma M."/>
            <person name="Tanasupawat S."/>
        </authorList>
    </citation>
    <scope>NUCLEOTIDE SEQUENCE</scope>
    <source>
        <strain evidence="5">GKU 128</strain>
    </source>
</reference>
<evidence type="ECO:0000313" key="5">
    <source>
        <dbReference type="EMBL" id="MBO2451925.1"/>
    </source>
</evidence>
<dbReference type="PROSITE" id="PS51257">
    <property type="entry name" value="PROKAR_LIPOPROTEIN"/>
    <property type="match status" value="1"/>
</dbReference>
<dbReference type="Pfam" id="PF13458">
    <property type="entry name" value="Peripla_BP_6"/>
    <property type="match status" value="1"/>
</dbReference>
<sequence>MTARSRTAALAAVGAILASAAAGCNGGPGGGGGKISDGKIVLAVLNDQSATYADLSGKNSIEAVRMAVADYKAKYGDKAVAKKIDVVSADHQNKPDIANSKAQELYDRQKADIILDVPTSSAALAVANIAKAKKKLFMDIGAATTALEGANCNKYTFHYGYNTYMLAHGTGDTVTKDGAKNWYVVYPDYAFGQDMNKSFNTAVTGAGGKVVKADPAPFPNDNFSTFMLKAPGLSPKPQVLGTMQAGGDLVNFVKQYNEYKLRDKGIGLAVGLMFLTDIHSLGSDALAGTKFTDAWYWNADPQNRAWADKFMAKTGKRPTFAHAANYSAALQYLDAVQRGGTDKSDDVVKQLEGHTFQDVFAKNASIRAADHLLLHDVALAQVKPSSEVKEPWDYEKVLKTIPANQAFQQPDPSCKL</sequence>
<dbReference type="PANTHER" id="PTHR30483">
    <property type="entry name" value="LEUCINE-SPECIFIC-BINDING PROTEIN"/>
    <property type="match status" value="1"/>
</dbReference>
<dbReference type="InterPro" id="IPR028081">
    <property type="entry name" value="Leu-bd"/>
</dbReference>
<dbReference type="InterPro" id="IPR028082">
    <property type="entry name" value="Peripla_BP_I"/>
</dbReference>
<dbReference type="PANTHER" id="PTHR30483:SF6">
    <property type="entry name" value="PERIPLASMIC BINDING PROTEIN OF ABC TRANSPORTER FOR NATURAL AMINO ACIDS"/>
    <property type="match status" value="1"/>
</dbReference>
<evidence type="ECO:0000256" key="1">
    <source>
        <dbReference type="ARBA" id="ARBA00010062"/>
    </source>
</evidence>
<keyword evidence="2 3" id="KW-0732">Signal</keyword>